<organism evidence="1 2">
    <name type="scientific">Solanum commersonii</name>
    <name type="common">Commerson's wild potato</name>
    <name type="synonym">Commerson's nightshade</name>
    <dbReference type="NCBI Taxonomy" id="4109"/>
    <lineage>
        <taxon>Eukaryota</taxon>
        <taxon>Viridiplantae</taxon>
        <taxon>Streptophyta</taxon>
        <taxon>Embryophyta</taxon>
        <taxon>Tracheophyta</taxon>
        <taxon>Spermatophyta</taxon>
        <taxon>Magnoliopsida</taxon>
        <taxon>eudicotyledons</taxon>
        <taxon>Gunneridae</taxon>
        <taxon>Pentapetalae</taxon>
        <taxon>asterids</taxon>
        <taxon>lamiids</taxon>
        <taxon>Solanales</taxon>
        <taxon>Solanaceae</taxon>
        <taxon>Solanoideae</taxon>
        <taxon>Solaneae</taxon>
        <taxon>Solanum</taxon>
    </lineage>
</organism>
<reference evidence="1 2" key="1">
    <citation type="submission" date="2020-09" db="EMBL/GenBank/DDBJ databases">
        <title>De no assembly of potato wild relative species, Solanum commersonii.</title>
        <authorList>
            <person name="Cho K."/>
        </authorList>
    </citation>
    <scope>NUCLEOTIDE SEQUENCE [LARGE SCALE GENOMIC DNA]</scope>
    <source>
        <strain evidence="1">LZ3.2</strain>
        <tissue evidence="1">Leaf</tissue>
    </source>
</reference>
<dbReference type="Proteomes" id="UP000824120">
    <property type="component" value="Chromosome 8"/>
</dbReference>
<name>A0A9J5XRG2_SOLCO</name>
<proteinExistence type="predicted"/>
<accession>A0A9J5XRG2</accession>
<evidence type="ECO:0000313" key="1">
    <source>
        <dbReference type="EMBL" id="KAG5590793.1"/>
    </source>
</evidence>
<protein>
    <submittedName>
        <fullName evidence="1">Uncharacterized protein</fullName>
    </submittedName>
</protein>
<keyword evidence="2" id="KW-1185">Reference proteome</keyword>
<dbReference type="AlphaFoldDB" id="A0A9J5XRG2"/>
<sequence length="68" mass="7938">MEEKASIINAVATGEGIDNLGMALIYNQHDIVHTLLNSLRYQTLGFFRWYKDTYLSRVMKLPENKLEY</sequence>
<comment type="caution">
    <text evidence="1">The sequence shown here is derived from an EMBL/GenBank/DDBJ whole genome shotgun (WGS) entry which is preliminary data.</text>
</comment>
<gene>
    <name evidence="1" type="ORF">H5410_041307</name>
</gene>
<dbReference type="OrthoDB" id="1274469at2759"/>
<dbReference type="EMBL" id="JACXVP010000008">
    <property type="protein sequence ID" value="KAG5590793.1"/>
    <property type="molecule type" value="Genomic_DNA"/>
</dbReference>
<evidence type="ECO:0000313" key="2">
    <source>
        <dbReference type="Proteomes" id="UP000824120"/>
    </source>
</evidence>